<sequence length="488" mass="52669">MTETDYSSAGAASRGALERAARRRLVEDTAGGYRTGADLLESVRGVAGAIQQAGPPQRVGLWYGNSIAALEAHLAVESAGQTRVPVDPGAPASEARAVFEAAGVELVLCDERHAEMLEGAVLVHDEHRGLREPGRFRPVPYDPDRTQLLYPRMAAGGSLFAVPVSYANWDATMRVNEDLYRSGVYGRGFGPDERFLTVQQMLHGTGFLGTFPFLRMGLPQVVVEQFTAAAALDAIHRFEPTATFMVPGMVTRLAGEVGASAGAEAFSLRRVLYGGAPFAADEMRAAMGVLGPVLVQVYGRMEGGWPVAVLGQEEHRRIHEGDERLAQSFGRAIGAAEVRLRHIPGDGSEVGELCVRSAMAAKEYSDPDGWCALGDVVERQAGGYLRFLRRLDGMINTGSYHVYPREVEDAIKAMPGVREVAVVGEPDPRWGQRVVAYVVADAEVRESIERQLAAALPERLARYKHPKQIRVVDSLSDLEGVGVEPPGA</sequence>
<protein>
    <submittedName>
        <fullName evidence="3">Acyl--CoA ligase</fullName>
    </submittedName>
</protein>
<dbReference type="GO" id="GO:0016878">
    <property type="term" value="F:acid-thiol ligase activity"/>
    <property type="evidence" value="ECO:0007669"/>
    <property type="project" value="UniProtKB-ARBA"/>
</dbReference>
<feature type="domain" description="AMP-dependent synthetase/ligase" evidence="1">
    <location>
        <begin position="187"/>
        <end position="364"/>
    </location>
</feature>
<evidence type="ECO:0000259" key="2">
    <source>
        <dbReference type="Pfam" id="PF13193"/>
    </source>
</evidence>
<comment type="caution">
    <text evidence="3">The sequence shown here is derived from an EMBL/GenBank/DDBJ whole genome shotgun (WGS) entry which is preliminary data.</text>
</comment>
<feature type="domain" description="AMP-dependent synthetase/ligase" evidence="1">
    <location>
        <begin position="23"/>
        <end position="118"/>
    </location>
</feature>
<dbReference type="InterPro" id="IPR050237">
    <property type="entry name" value="ATP-dep_AMP-bd_enzyme"/>
</dbReference>
<dbReference type="InterPro" id="IPR045851">
    <property type="entry name" value="AMP-bd_C_sf"/>
</dbReference>
<dbReference type="EMBL" id="JAEKNR010000177">
    <property type="protein sequence ID" value="MBJ7599926.1"/>
    <property type="molecule type" value="Genomic_DNA"/>
</dbReference>
<dbReference type="Gene3D" id="3.30.300.30">
    <property type="match status" value="1"/>
</dbReference>
<evidence type="ECO:0000313" key="4">
    <source>
        <dbReference type="Proteomes" id="UP000612893"/>
    </source>
</evidence>
<dbReference type="AlphaFoldDB" id="A0A934KB12"/>
<keyword evidence="3" id="KW-0436">Ligase</keyword>
<name>A0A934KB12_9BACT</name>
<dbReference type="Pfam" id="PF13193">
    <property type="entry name" value="AMP-binding_C"/>
    <property type="match status" value="1"/>
</dbReference>
<feature type="domain" description="AMP-binding enzyme C-terminal" evidence="2">
    <location>
        <begin position="406"/>
        <end position="475"/>
    </location>
</feature>
<reference evidence="3" key="1">
    <citation type="submission" date="2020-10" db="EMBL/GenBank/DDBJ databases">
        <title>Ca. Dormibacterota MAGs.</title>
        <authorList>
            <person name="Montgomery K."/>
        </authorList>
    </citation>
    <scope>NUCLEOTIDE SEQUENCE [LARGE SCALE GENOMIC DNA]</scope>
    <source>
        <strain evidence="3">SC8812_S17_10</strain>
    </source>
</reference>
<dbReference type="SUPFAM" id="SSF56801">
    <property type="entry name" value="Acetyl-CoA synthetase-like"/>
    <property type="match status" value="1"/>
</dbReference>
<dbReference type="CDD" id="cd04433">
    <property type="entry name" value="AFD_class_I"/>
    <property type="match status" value="1"/>
</dbReference>
<dbReference type="PANTHER" id="PTHR43767:SF10">
    <property type="entry name" value="SURFACTIN SYNTHASE SUBUNIT 1"/>
    <property type="match status" value="1"/>
</dbReference>
<dbReference type="PANTHER" id="PTHR43767">
    <property type="entry name" value="LONG-CHAIN-FATTY-ACID--COA LIGASE"/>
    <property type="match status" value="1"/>
</dbReference>
<evidence type="ECO:0000313" key="3">
    <source>
        <dbReference type="EMBL" id="MBJ7599926.1"/>
    </source>
</evidence>
<proteinExistence type="predicted"/>
<dbReference type="InterPro" id="IPR025110">
    <property type="entry name" value="AMP-bd_C"/>
</dbReference>
<evidence type="ECO:0000259" key="1">
    <source>
        <dbReference type="Pfam" id="PF00501"/>
    </source>
</evidence>
<dbReference type="RefSeq" id="WP_338203582.1">
    <property type="nucleotide sequence ID" value="NZ_JAEKNR010000177.1"/>
</dbReference>
<accession>A0A934KB12</accession>
<dbReference type="Pfam" id="PF00501">
    <property type="entry name" value="AMP-binding"/>
    <property type="match status" value="2"/>
</dbReference>
<gene>
    <name evidence="3" type="ORF">JF922_17845</name>
</gene>
<keyword evidence="4" id="KW-1185">Reference proteome</keyword>
<dbReference type="InterPro" id="IPR000873">
    <property type="entry name" value="AMP-dep_synth/lig_dom"/>
</dbReference>
<dbReference type="InterPro" id="IPR042099">
    <property type="entry name" value="ANL_N_sf"/>
</dbReference>
<organism evidence="3 4">
    <name type="scientific">Candidatus Nephthysia bennettiae</name>
    <dbReference type="NCBI Taxonomy" id="3127016"/>
    <lineage>
        <taxon>Bacteria</taxon>
        <taxon>Bacillati</taxon>
        <taxon>Candidatus Dormiibacterota</taxon>
        <taxon>Candidatus Dormibacteria</taxon>
        <taxon>Candidatus Dormibacterales</taxon>
        <taxon>Candidatus Dormibacteraceae</taxon>
        <taxon>Candidatus Nephthysia</taxon>
    </lineage>
</organism>
<dbReference type="Gene3D" id="3.40.50.12780">
    <property type="entry name" value="N-terminal domain of ligase-like"/>
    <property type="match status" value="1"/>
</dbReference>
<dbReference type="Proteomes" id="UP000612893">
    <property type="component" value="Unassembled WGS sequence"/>
</dbReference>